<dbReference type="RefSeq" id="XP_013755521.1">
    <property type="nucleotide sequence ID" value="XM_013900067.1"/>
</dbReference>
<proteinExistence type="predicted"/>
<dbReference type="Proteomes" id="UP000054408">
    <property type="component" value="Unassembled WGS sequence"/>
</dbReference>
<evidence type="ECO:0000313" key="1">
    <source>
        <dbReference type="EMBL" id="KNC51925.1"/>
    </source>
</evidence>
<evidence type="ECO:0000313" key="2">
    <source>
        <dbReference type="Proteomes" id="UP000054408"/>
    </source>
</evidence>
<dbReference type="AlphaFoldDB" id="A0A0L0DI60"/>
<organism evidence="1 2">
    <name type="scientific">Thecamonas trahens ATCC 50062</name>
    <dbReference type="NCBI Taxonomy" id="461836"/>
    <lineage>
        <taxon>Eukaryota</taxon>
        <taxon>Apusozoa</taxon>
        <taxon>Apusomonadida</taxon>
        <taxon>Apusomonadidae</taxon>
        <taxon>Thecamonas</taxon>
    </lineage>
</organism>
<dbReference type="InterPro" id="IPR005502">
    <property type="entry name" value="Ribosyl_crysJ1"/>
</dbReference>
<dbReference type="GeneID" id="25566919"/>
<dbReference type="STRING" id="461836.A0A0L0DI60"/>
<gene>
    <name evidence="1" type="ORF">AMSG_08164</name>
</gene>
<dbReference type="Pfam" id="PF03747">
    <property type="entry name" value="ADP_ribosyl_GH"/>
    <property type="match status" value="1"/>
</dbReference>
<dbReference type="OMA" id="LNAHCAR"/>
<reference evidence="1 2" key="1">
    <citation type="submission" date="2010-05" db="EMBL/GenBank/DDBJ databases">
        <title>The Genome Sequence of Thecamonas trahens ATCC 50062.</title>
        <authorList>
            <consortium name="The Broad Institute Genome Sequencing Platform"/>
            <person name="Russ C."/>
            <person name="Cuomo C."/>
            <person name="Shea T."/>
            <person name="Young S.K."/>
            <person name="Zeng Q."/>
            <person name="Koehrsen M."/>
            <person name="Haas B."/>
            <person name="Borodovsky M."/>
            <person name="Guigo R."/>
            <person name="Alvarado L."/>
            <person name="Berlin A."/>
            <person name="Bochicchio J."/>
            <person name="Borenstein D."/>
            <person name="Chapman S."/>
            <person name="Chen Z."/>
            <person name="Freedman E."/>
            <person name="Gellesch M."/>
            <person name="Goldberg J."/>
            <person name="Griggs A."/>
            <person name="Gujja S."/>
            <person name="Heilman E."/>
            <person name="Heiman D."/>
            <person name="Hepburn T."/>
            <person name="Howarth C."/>
            <person name="Jen D."/>
            <person name="Larson L."/>
            <person name="Mehta T."/>
            <person name="Park D."/>
            <person name="Pearson M."/>
            <person name="Roberts A."/>
            <person name="Saif S."/>
            <person name="Shenoy N."/>
            <person name="Sisk P."/>
            <person name="Stolte C."/>
            <person name="Sykes S."/>
            <person name="Thomson T."/>
            <person name="Walk T."/>
            <person name="White J."/>
            <person name="Yandava C."/>
            <person name="Burger G."/>
            <person name="Gray M.W."/>
            <person name="Holland P.W.H."/>
            <person name="King N."/>
            <person name="Lang F.B.F."/>
            <person name="Roger A.J."/>
            <person name="Ruiz-Trillo I."/>
            <person name="Lander E."/>
            <person name="Nusbaum C."/>
        </authorList>
    </citation>
    <scope>NUCLEOTIDE SEQUENCE [LARGE SCALE GENOMIC DNA]</scope>
    <source>
        <strain evidence="1 2">ATCC 50062</strain>
    </source>
</reference>
<protein>
    <submittedName>
        <fullName evidence="1">ADP-ribosylglycohydrolase superfamily protein</fullName>
    </submittedName>
</protein>
<dbReference type="EMBL" id="GL349471">
    <property type="protein sequence ID" value="KNC51925.1"/>
    <property type="molecule type" value="Genomic_DNA"/>
</dbReference>
<keyword evidence="2" id="KW-1185">Reference proteome</keyword>
<dbReference type="Gene3D" id="1.10.4080.10">
    <property type="entry name" value="ADP-ribosylation/Crystallin J1"/>
    <property type="match status" value="1"/>
</dbReference>
<dbReference type="InterPro" id="IPR036705">
    <property type="entry name" value="Ribosyl_crysJ1_sf"/>
</dbReference>
<accession>A0A0L0DI60</accession>
<dbReference type="eggNOG" id="ENOG502RNN1">
    <property type="taxonomic scope" value="Eukaryota"/>
</dbReference>
<sequence length="369" mass="37718">MASASNIGAVERVAGALYGALIADALAMPAHWVYRTGLMPQLFGADGITGFRAPPERLPGSILSLSSTSGGGRGKDDGGLVGDVILHGKRKYWARGADYHYHVSLAAGEPTLEGQLLTVLAGCAAGDGSRSDSGQVEGLEAWAEDAASAGSGLAERFREAYVAFMTTPGSHNDTYAATAHRMFFANHVLDGVPAVEAADDDRHNVAAIDALTLPTLPMVLACVAAGGGGGGRAGDPGRVPEAAVEAGMAVLGVTRNVPYIRPYVAAYGQLLWLTLNGVAPSAAAASVACDEPFAGRFDLPAFAALHGPGREPMAACYIDGAFRVLLYLLYAYGDDADVSVALLANANAGGENVARGSCLGAVLGAWWTG</sequence>
<dbReference type="GO" id="GO:0016787">
    <property type="term" value="F:hydrolase activity"/>
    <property type="evidence" value="ECO:0007669"/>
    <property type="project" value="UniProtKB-KW"/>
</dbReference>
<name>A0A0L0DI60_THETB</name>
<keyword evidence="1" id="KW-0378">Hydrolase</keyword>
<dbReference type="OrthoDB" id="524326at2759"/>